<dbReference type="EMBL" id="KB932207">
    <property type="protein sequence ID" value="KCV69047.1"/>
    <property type="molecule type" value="Genomic_DNA"/>
</dbReference>
<name>A0A058Z6B1_FONAL</name>
<accession>A0A058Z6B1</accession>
<dbReference type="AlphaFoldDB" id="A0A058Z6B1"/>
<proteinExistence type="predicted"/>
<organism evidence="1">
    <name type="scientific">Fonticula alba</name>
    <name type="common">Slime mold</name>
    <dbReference type="NCBI Taxonomy" id="691883"/>
    <lineage>
        <taxon>Eukaryota</taxon>
        <taxon>Rotosphaerida</taxon>
        <taxon>Fonticulaceae</taxon>
        <taxon>Fonticula</taxon>
    </lineage>
</organism>
<evidence type="ECO:0000313" key="2">
    <source>
        <dbReference type="Proteomes" id="UP000030693"/>
    </source>
</evidence>
<dbReference type="Proteomes" id="UP000030693">
    <property type="component" value="Unassembled WGS sequence"/>
</dbReference>
<dbReference type="RefSeq" id="XP_009496618.1">
    <property type="nucleotide sequence ID" value="XM_009498343.1"/>
</dbReference>
<evidence type="ECO:0000313" key="1">
    <source>
        <dbReference type="EMBL" id="KCV69047.1"/>
    </source>
</evidence>
<dbReference type="GeneID" id="20529193"/>
<protein>
    <submittedName>
        <fullName evidence="1">Uncharacterized protein</fullName>
    </submittedName>
</protein>
<sequence length="416" mass="45278">MVLAAGELHRRLTRQAWLVRVPDGTPEPLRMAAHLRALEDITDEQSEAYFARLREALADTAPAGVLCLCGGGPAVVRARLLQLAARAAHGLGPVDLDRGSGPRGGQAIARTAQEYLLAAEAVCEDALRVLGRRVAWRQGPRTREGPAPCACLRATRPRPPAWAFFSMECHLVLSQMATLFELLYIQLRRELTDPGTCPAPRRRTEARIVAAERRFAERAQRWPVSVVSPGVLARQLTELVGIHLRIACLGNTLPADPGELCRCAAWATDTAGRLAERIIQGTGGPVATPPLLAGIFAAWILELRQTRLGTPHQTHALILLGCAVNRASASSMDSAQLAQLHVQLAQALSACGDNRQALRELAAAERLDPALGADPFVRLFLTNRRPQVSLEKLLRPCGLRRALRRHPYVFLDSAHT</sequence>
<gene>
    <name evidence="1" type="ORF">H696_04468</name>
</gene>
<reference evidence="1" key="1">
    <citation type="submission" date="2013-04" db="EMBL/GenBank/DDBJ databases">
        <title>The Genome Sequence of Fonticula alba ATCC 38817.</title>
        <authorList>
            <consortium name="The Broad Institute Genomics Platform"/>
            <person name="Russ C."/>
            <person name="Cuomo C."/>
            <person name="Burger G."/>
            <person name="Gray M.W."/>
            <person name="Holland P.W.H."/>
            <person name="King N."/>
            <person name="Lang F.B.F."/>
            <person name="Roger A.J."/>
            <person name="Ruiz-Trillo I."/>
            <person name="Brown M."/>
            <person name="Walker B."/>
            <person name="Young S."/>
            <person name="Zeng Q."/>
            <person name="Gargeya S."/>
            <person name="Fitzgerald M."/>
            <person name="Haas B."/>
            <person name="Abouelleil A."/>
            <person name="Allen A.W."/>
            <person name="Alvarado L."/>
            <person name="Arachchi H.M."/>
            <person name="Berlin A.M."/>
            <person name="Chapman S.B."/>
            <person name="Gainer-Dewar J."/>
            <person name="Goldberg J."/>
            <person name="Griggs A."/>
            <person name="Gujja S."/>
            <person name="Hansen M."/>
            <person name="Howarth C."/>
            <person name="Imamovic A."/>
            <person name="Ireland A."/>
            <person name="Larimer J."/>
            <person name="McCowan C."/>
            <person name="Murphy C."/>
            <person name="Pearson M."/>
            <person name="Poon T.W."/>
            <person name="Priest M."/>
            <person name="Roberts A."/>
            <person name="Saif S."/>
            <person name="Shea T."/>
            <person name="Sisk P."/>
            <person name="Sykes S."/>
            <person name="Wortman J."/>
            <person name="Nusbaum C."/>
            <person name="Birren B."/>
        </authorList>
    </citation>
    <scope>NUCLEOTIDE SEQUENCE [LARGE SCALE GENOMIC DNA]</scope>
    <source>
        <strain evidence="1">ATCC 38817</strain>
    </source>
</reference>
<keyword evidence="2" id="KW-1185">Reference proteome</keyword>